<dbReference type="WBParaSite" id="PEQ_0001005801-mRNA-1">
    <property type="protein sequence ID" value="PEQ_0001005801-mRNA-1"/>
    <property type="gene ID" value="PEQ_0001005801"/>
</dbReference>
<evidence type="ECO:0000313" key="2">
    <source>
        <dbReference type="WBParaSite" id="PEQ_0001005801-mRNA-1"/>
    </source>
</evidence>
<protein>
    <submittedName>
        <fullName evidence="2">Uncharacterized protein</fullName>
    </submittedName>
</protein>
<proteinExistence type="predicted"/>
<keyword evidence="1" id="KW-1185">Reference proteome</keyword>
<name>A0A914RUQ4_PAREQ</name>
<dbReference type="AlphaFoldDB" id="A0A914RUQ4"/>
<dbReference type="Proteomes" id="UP000887564">
    <property type="component" value="Unplaced"/>
</dbReference>
<organism evidence="1 2">
    <name type="scientific">Parascaris equorum</name>
    <name type="common">Equine roundworm</name>
    <dbReference type="NCBI Taxonomy" id="6256"/>
    <lineage>
        <taxon>Eukaryota</taxon>
        <taxon>Metazoa</taxon>
        <taxon>Ecdysozoa</taxon>
        <taxon>Nematoda</taxon>
        <taxon>Chromadorea</taxon>
        <taxon>Rhabditida</taxon>
        <taxon>Spirurina</taxon>
        <taxon>Ascaridomorpha</taxon>
        <taxon>Ascaridoidea</taxon>
        <taxon>Ascarididae</taxon>
        <taxon>Parascaris</taxon>
    </lineage>
</organism>
<sequence>MVRSNRTALKLLAAFHLLVPHFRARNRRLISYRTFVRYSR</sequence>
<evidence type="ECO:0000313" key="1">
    <source>
        <dbReference type="Proteomes" id="UP000887564"/>
    </source>
</evidence>
<reference evidence="2" key="1">
    <citation type="submission" date="2022-11" db="UniProtKB">
        <authorList>
            <consortium name="WormBaseParasite"/>
        </authorList>
    </citation>
    <scope>IDENTIFICATION</scope>
</reference>
<accession>A0A914RUQ4</accession>